<dbReference type="GO" id="GO:0005524">
    <property type="term" value="F:ATP binding"/>
    <property type="evidence" value="ECO:0007669"/>
    <property type="project" value="UniProtKB-KW"/>
</dbReference>
<dbReference type="SUPFAM" id="SSF53067">
    <property type="entry name" value="Actin-like ATPase domain"/>
    <property type="match status" value="1"/>
</dbReference>
<keyword evidence="5" id="KW-1185">Reference proteome</keyword>
<dbReference type="EMBL" id="JAVRJZ010000014">
    <property type="protein sequence ID" value="KAK2713339.1"/>
    <property type="molecule type" value="Genomic_DNA"/>
</dbReference>
<comment type="caution">
    <text evidence="4">The sequence shown here is derived from an EMBL/GenBank/DDBJ whole genome shotgun (WGS) entry which is preliminary data.</text>
</comment>
<evidence type="ECO:0000313" key="5">
    <source>
        <dbReference type="Proteomes" id="UP001187531"/>
    </source>
</evidence>
<dbReference type="Gene3D" id="3.30.420.40">
    <property type="match status" value="2"/>
</dbReference>
<protein>
    <submittedName>
        <fullName evidence="4">Uncharacterized protein</fullName>
    </submittedName>
</protein>
<dbReference type="AlphaFoldDB" id="A0AA88L579"/>
<keyword evidence="3" id="KW-0067">ATP-binding</keyword>
<dbReference type="Proteomes" id="UP001187531">
    <property type="component" value="Unassembled WGS sequence"/>
</dbReference>
<dbReference type="Pfam" id="PF00012">
    <property type="entry name" value="HSP70"/>
    <property type="match status" value="1"/>
</dbReference>
<reference evidence="4" key="1">
    <citation type="submission" date="2023-07" db="EMBL/GenBank/DDBJ databases">
        <title>Chromosome-level genome assembly of Artemia franciscana.</title>
        <authorList>
            <person name="Jo E."/>
        </authorList>
    </citation>
    <scope>NUCLEOTIDE SEQUENCE</scope>
    <source>
        <tissue evidence="4">Whole body</tissue>
    </source>
</reference>
<organism evidence="4 5">
    <name type="scientific">Artemia franciscana</name>
    <name type="common">Brine shrimp</name>
    <name type="synonym">Artemia sanfranciscana</name>
    <dbReference type="NCBI Taxonomy" id="6661"/>
    <lineage>
        <taxon>Eukaryota</taxon>
        <taxon>Metazoa</taxon>
        <taxon>Ecdysozoa</taxon>
        <taxon>Arthropoda</taxon>
        <taxon>Crustacea</taxon>
        <taxon>Branchiopoda</taxon>
        <taxon>Anostraca</taxon>
        <taxon>Artemiidae</taxon>
        <taxon>Artemia</taxon>
    </lineage>
</organism>
<dbReference type="Gene3D" id="3.90.640.10">
    <property type="entry name" value="Actin, Chain A, domain 4"/>
    <property type="match status" value="1"/>
</dbReference>
<accession>A0AA88L579</accession>
<evidence type="ECO:0000256" key="1">
    <source>
        <dbReference type="ARBA" id="ARBA00007381"/>
    </source>
</evidence>
<dbReference type="InterPro" id="IPR013126">
    <property type="entry name" value="Hsp_70_fam"/>
</dbReference>
<sequence>MNCFLRYKLDPRESKRSFGKLLSAAEQSKHILSTMNSSHVFVESLCEGVDFSTNVSRARFEMLVQTHISRLCSPIQECIEKGGFTAGAIDKLIIVGGSLRMPGFQQAVKDRLPNAELLSSVSPDEVIAVGAAQQAAIMADIGLTDVLNSAVPVSCLPEKISLKVDLTDVTVFEPYAPVPSFSQINVPYRGNGLPKPAQICKNNEVIFEKTLSDVQDNTDISARFLLQRDGHLAISLSSESKGELVREIVPFVR</sequence>
<evidence type="ECO:0000256" key="2">
    <source>
        <dbReference type="ARBA" id="ARBA00022741"/>
    </source>
</evidence>
<dbReference type="PANTHER" id="PTHR19375">
    <property type="entry name" value="HEAT SHOCK PROTEIN 70KDA"/>
    <property type="match status" value="1"/>
</dbReference>
<evidence type="ECO:0000256" key="3">
    <source>
        <dbReference type="ARBA" id="ARBA00022840"/>
    </source>
</evidence>
<name>A0AA88L579_ARTSF</name>
<dbReference type="GO" id="GO:0140662">
    <property type="term" value="F:ATP-dependent protein folding chaperone"/>
    <property type="evidence" value="ECO:0007669"/>
    <property type="project" value="InterPro"/>
</dbReference>
<keyword evidence="2" id="KW-0547">Nucleotide-binding</keyword>
<evidence type="ECO:0000313" key="4">
    <source>
        <dbReference type="EMBL" id="KAK2713339.1"/>
    </source>
</evidence>
<dbReference type="InterPro" id="IPR043129">
    <property type="entry name" value="ATPase_NBD"/>
</dbReference>
<comment type="similarity">
    <text evidence="1">Belongs to the heat shock protein 70 family.</text>
</comment>
<gene>
    <name evidence="4" type="ORF">QYM36_009265</name>
</gene>
<proteinExistence type="inferred from homology"/>